<dbReference type="PRINTS" id="PR00463">
    <property type="entry name" value="EP450I"/>
</dbReference>
<dbReference type="FunFam" id="1.10.630.10:FF:000051">
    <property type="entry name" value="Cytochrome P450 monooxygenase (Fum15)"/>
    <property type="match status" value="1"/>
</dbReference>
<dbReference type="PRINTS" id="PR00385">
    <property type="entry name" value="P450"/>
</dbReference>
<dbReference type="Proteomes" id="UP000039046">
    <property type="component" value="Unassembled WGS sequence"/>
</dbReference>
<keyword evidence="5 6" id="KW-0408">Iron</keyword>
<evidence type="ECO:0000256" key="1">
    <source>
        <dbReference type="ARBA" id="ARBA00001971"/>
    </source>
</evidence>
<evidence type="ECO:0000256" key="5">
    <source>
        <dbReference type="ARBA" id="ARBA00023004"/>
    </source>
</evidence>
<name>A0A0A1T039_9HYPO</name>
<keyword evidence="7" id="KW-0503">Monooxygenase</keyword>
<dbReference type="PANTHER" id="PTHR24305">
    <property type="entry name" value="CYTOCHROME P450"/>
    <property type="match status" value="1"/>
</dbReference>
<dbReference type="InterPro" id="IPR036396">
    <property type="entry name" value="Cyt_P450_sf"/>
</dbReference>
<keyword evidence="7" id="KW-0560">Oxidoreductase</keyword>
<gene>
    <name evidence="8" type="ORF">VHEMI04011</name>
</gene>
<organism evidence="8 9">
    <name type="scientific">[Torrubiella] hemipterigena</name>
    <dbReference type="NCBI Taxonomy" id="1531966"/>
    <lineage>
        <taxon>Eukaryota</taxon>
        <taxon>Fungi</taxon>
        <taxon>Dikarya</taxon>
        <taxon>Ascomycota</taxon>
        <taxon>Pezizomycotina</taxon>
        <taxon>Sordariomycetes</taxon>
        <taxon>Hypocreomycetidae</taxon>
        <taxon>Hypocreales</taxon>
        <taxon>Clavicipitaceae</taxon>
        <taxon>Clavicipitaceae incertae sedis</taxon>
        <taxon>'Torrubiella' clade</taxon>
    </lineage>
</organism>
<dbReference type="Gene3D" id="1.10.630.10">
    <property type="entry name" value="Cytochrome P450"/>
    <property type="match status" value="1"/>
</dbReference>
<evidence type="ECO:0000256" key="6">
    <source>
        <dbReference type="PIRSR" id="PIRSR602401-1"/>
    </source>
</evidence>
<dbReference type="EMBL" id="CDHN01000002">
    <property type="protein sequence ID" value="CEJ86107.1"/>
    <property type="molecule type" value="Genomic_DNA"/>
</dbReference>
<dbReference type="InterPro" id="IPR001128">
    <property type="entry name" value="Cyt_P450"/>
</dbReference>
<dbReference type="HOGENOM" id="CLU_001570_5_11_1"/>
<dbReference type="InterPro" id="IPR050121">
    <property type="entry name" value="Cytochrome_P450_monoxygenase"/>
</dbReference>
<dbReference type="CDD" id="cd11069">
    <property type="entry name" value="CYP_FUM15-like"/>
    <property type="match status" value="1"/>
</dbReference>
<feature type="binding site" description="axial binding residue" evidence="6">
    <location>
        <position position="482"/>
    </location>
    <ligand>
        <name>heme</name>
        <dbReference type="ChEBI" id="CHEBI:30413"/>
    </ligand>
    <ligandPart>
        <name>Fe</name>
        <dbReference type="ChEBI" id="CHEBI:18248"/>
    </ligandPart>
</feature>
<evidence type="ECO:0000313" key="9">
    <source>
        <dbReference type="Proteomes" id="UP000039046"/>
    </source>
</evidence>
<evidence type="ECO:0008006" key="10">
    <source>
        <dbReference type="Google" id="ProtNLM"/>
    </source>
</evidence>
<evidence type="ECO:0000256" key="2">
    <source>
        <dbReference type="ARBA" id="ARBA00010617"/>
    </source>
</evidence>
<accession>A0A0A1T039</accession>
<sequence>MAPWLSMTAAAAVGGVVLNQLDQFSHHAIAKIFGGLFVGEVALYSIYKVLIYPFYVSPLRHLPIPPNSHWLFGHGLVILREKNSDPAKRWIKEMPNDGLIRYFWFFNIERVLLVSPEAIKEVLVTRSYDFEKPSGVRHLLTTLLGNGLLVAEGDEHKHQRKSLMPAFSFRHIKDLYPEFWAKTQEGVNAMTREMGEKQEGEFEALEWASRQTLDVIGVAAIGRDFGAIQNDKSKLVNTYRKIFHPSASGQIIGLLSTVIPLQILDYLPVKRNDNVRLAVRAIRKHCQDVIEQKRAEAKEGIEGKLSILSVSLESGLDDEQLVNQLMTFLAAGHETTATSMAWAIYMLCCHPEMQDKLRAEVREHLGTLDRDITNNNIDRMPYLQAFISEIIRYWSPVPTFVRDAPRDTTVLNQLVPANTRFIISTWATNLDSNLWGDDADTFRPERWLALGEDDVADRKAVASGGAVSNFAMLSFSHGPRSCIGSSFARAEFACLLAGWVGRFEFELVNKESMDREKLEVRTGITARPADGVQVIAKVIPGF</sequence>
<evidence type="ECO:0000313" key="8">
    <source>
        <dbReference type="EMBL" id="CEJ86107.1"/>
    </source>
</evidence>
<dbReference type="AlphaFoldDB" id="A0A0A1T039"/>
<evidence type="ECO:0000256" key="7">
    <source>
        <dbReference type="RuleBase" id="RU000461"/>
    </source>
</evidence>
<keyword evidence="9" id="KW-1185">Reference proteome</keyword>
<dbReference type="SUPFAM" id="SSF48264">
    <property type="entry name" value="Cytochrome P450"/>
    <property type="match status" value="1"/>
</dbReference>
<dbReference type="PANTHER" id="PTHR24305:SF166">
    <property type="entry name" value="CYTOCHROME P450 12A4, MITOCHONDRIAL-RELATED"/>
    <property type="match status" value="1"/>
</dbReference>
<reference evidence="8 9" key="1">
    <citation type="journal article" date="2015" name="Genome Announc.">
        <title>Draft Genome Sequence and Gene Annotation of the Entomopathogenic Fungus Verticillium hemipterigenum.</title>
        <authorList>
            <person name="Horn F."/>
            <person name="Habel A."/>
            <person name="Scharf D.H."/>
            <person name="Dworschak J."/>
            <person name="Brakhage A.A."/>
            <person name="Guthke R."/>
            <person name="Hertweck C."/>
            <person name="Linde J."/>
        </authorList>
    </citation>
    <scope>NUCLEOTIDE SEQUENCE [LARGE SCALE GENOMIC DNA]</scope>
</reference>
<dbReference type="STRING" id="1531966.A0A0A1T039"/>
<keyword evidence="3 6" id="KW-0349">Heme</keyword>
<dbReference type="OrthoDB" id="1470350at2759"/>
<dbReference type="Pfam" id="PF00067">
    <property type="entry name" value="p450"/>
    <property type="match status" value="1"/>
</dbReference>
<dbReference type="PROSITE" id="PS00086">
    <property type="entry name" value="CYTOCHROME_P450"/>
    <property type="match status" value="1"/>
</dbReference>
<evidence type="ECO:0000256" key="3">
    <source>
        <dbReference type="ARBA" id="ARBA00022617"/>
    </source>
</evidence>
<dbReference type="GO" id="GO:0005506">
    <property type="term" value="F:iron ion binding"/>
    <property type="evidence" value="ECO:0007669"/>
    <property type="project" value="InterPro"/>
</dbReference>
<dbReference type="GO" id="GO:0020037">
    <property type="term" value="F:heme binding"/>
    <property type="evidence" value="ECO:0007669"/>
    <property type="project" value="InterPro"/>
</dbReference>
<comment type="cofactor">
    <cofactor evidence="1 6">
        <name>heme</name>
        <dbReference type="ChEBI" id="CHEBI:30413"/>
    </cofactor>
</comment>
<comment type="similarity">
    <text evidence="2 7">Belongs to the cytochrome P450 family.</text>
</comment>
<dbReference type="GO" id="GO:0004497">
    <property type="term" value="F:monooxygenase activity"/>
    <property type="evidence" value="ECO:0007669"/>
    <property type="project" value="UniProtKB-KW"/>
</dbReference>
<keyword evidence="4 6" id="KW-0479">Metal-binding</keyword>
<dbReference type="GO" id="GO:0016705">
    <property type="term" value="F:oxidoreductase activity, acting on paired donors, with incorporation or reduction of molecular oxygen"/>
    <property type="evidence" value="ECO:0007669"/>
    <property type="project" value="InterPro"/>
</dbReference>
<protein>
    <recommendedName>
        <fullName evidence="10">Cytochrome P450</fullName>
    </recommendedName>
</protein>
<proteinExistence type="inferred from homology"/>
<dbReference type="InterPro" id="IPR017972">
    <property type="entry name" value="Cyt_P450_CS"/>
</dbReference>
<dbReference type="InterPro" id="IPR002401">
    <property type="entry name" value="Cyt_P450_E_grp-I"/>
</dbReference>
<evidence type="ECO:0000256" key="4">
    <source>
        <dbReference type="ARBA" id="ARBA00022723"/>
    </source>
</evidence>